<name>A0AAE3MLP9_9FLAO</name>
<dbReference type="RefSeq" id="WP_266012703.1">
    <property type="nucleotide sequence ID" value="NZ_JAPFQP010000002.1"/>
</dbReference>
<sequence>MNKLFYLTPILREASGAPPGGIHLQDTQLSTLAKDEVSGLTVPVQQTG</sequence>
<organism evidence="1 2">
    <name type="scientific">Lentiprolixibacter aurantiacus</name>
    <dbReference type="NCBI Taxonomy" id="2993939"/>
    <lineage>
        <taxon>Bacteria</taxon>
        <taxon>Pseudomonadati</taxon>
        <taxon>Bacteroidota</taxon>
        <taxon>Flavobacteriia</taxon>
        <taxon>Flavobacteriales</taxon>
        <taxon>Flavobacteriaceae</taxon>
        <taxon>Lentiprolixibacter</taxon>
    </lineage>
</organism>
<evidence type="ECO:0000313" key="1">
    <source>
        <dbReference type="EMBL" id="MCX2719749.1"/>
    </source>
</evidence>
<dbReference type="Proteomes" id="UP001207116">
    <property type="component" value="Unassembled WGS sequence"/>
</dbReference>
<proteinExistence type="predicted"/>
<reference evidence="1" key="1">
    <citation type="submission" date="2022-11" db="EMBL/GenBank/DDBJ databases">
        <title>The characterization of three novel Bacteroidetes species and genomic analysis of their roles in tidal elemental geochemical cycles.</title>
        <authorList>
            <person name="Ma K.-J."/>
        </authorList>
    </citation>
    <scope>NUCLEOTIDE SEQUENCE</scope>
    <source>
        <strain evidence="1">M415</strain>
    </source>
</reference>
<accession>A0AAE3MLP9</accession>
<gene>
    <name evidence="1" type="ORF">OO016_09045</name>
</gene>
<dbReference type="AlphaFoldDB" id="A0AAE3MLP9"/>
<comment type="caution">
    <text evidence="1">The sequence shown here is derived from an EMBL/GenBank/DDBJ whole genome shotgun (WGS) entry which is preliminary data.</text>
</comment>
<protein>
    <submittedName>
        <fullName evidence="1">Uncharacterized protein</fullName>
    </submittedName>
</protein>
<evidence type="ECO:0000313" key="2">
    <source>
        <dbReference type="Proteomes" id="UP001207116"/>
    </source>
</evidence>
<keyword evidence="2" id="KW-1185">Reference proteome</keyword>
<dbReference type="EMBL" id="JAPFQP010000002">
    <property type="protein sequence ID" value="MCX2719749.1"/>
    <property type="molecule type" value="Genomic_DNA"/>
</dbReference>